<dbReference type="InterPro" id="IPR005337">
    <property type="entry name" value="RapZ-like"/>
</dbReference>
<dbReference type="GO" id="GO:0005524">
    <property type="term" value="F:ATP binding"/>
    <property type="evidence" value="ECO:0007669"/>
    <property type="project" value="InterPro"/>
</dbReference>
<evidence type="ECO:0000313" key="2">
    <source>
        <dbReference type="EMBL" id="GAI16690.1"/>
    </source>
</evidence>
<organism evidence="2">
    <name type="scientific">marine sediment metagenome</name>
    <dbReference type="NCBI Taxonomy" id="412755"/>
    <lineage>
        <taxon>unclassified sequences</taxon>
        <taxon>metagenomes</taxon>
        <taxon>ecological metagenomes</taxon>
    </lineage>
</organism>
<accession>X1MPS5</accession>
<dbReference type="PANTHER" id="PTHR30448:SF0">
    <property type="entry name" value="RNASE ADAPTER PROTEIN RAPZ"/>
    <property type="match status" value="1"/>
</dbReference>
<reference evidence="2" key="1">
    <citation type="journal article" date="2014" name="Front. Microbiol.">
        <title>High frequency of phylogenetically diverse reductive dehalogenase-homologous genes in deep subseafloor sedimentary metagenomes.</title>
        <authorList>
            <person name="Kawai M."/>
            <person name="Futagami T."/>
            <person name="Toyoda A."/>
            <person name="Takaki Y."/>
            <person name="Nishi S."/>
            <person name="Hori S."/>
            <person name="Arai W."/>
            <person name="Tsubouchi T."/>
            <person name="Morono Y."/>
            <person name="Uchiyama I."/>
            <person name="Ito T."/>
            <person name="Fujiyama A."/>
            <person name="Inagaki F."/>
            <person name="Takami H."/>
        </authorList>
    </citation>
    <scope>NUCLEOTIDE SEQUENCE</scope>
    <source>
        <strain evidence="2">Expedition CK06-06</strain>
    </source>
</reference>
<protein>
    <recommendedName>
        <fullName evidence="1">RapZ C-terminal domain-containing protein</fullName>
    </recommendedName>
</protein>
<gene>
    <name evidence="2" type="ORF">S06H3_11545</name>
</gene>
<dbReference type="Pfam" id="PF22740">
    <property type="entry name" value="PapZ_C"/>
    <property type="match status" value="1"/>
</dbReference>
<dbReference type="AlphaFoldDB" id="X1MPS5"/>
<dbReference type="InterPro" id="IPR053931">
    <property type="entry name" value="RapZ_C"/>
</dbReference>
<name>X1MPS5_9ZZZZ</name>
<sequence length="58" mass="6630">MFEKMLDFLIPNYIAEGKSYLGIGIGCTGGKHRSVVLSDKIYEYLKLKGYSIKLFHKD</sequence>
<dbReference type="EMBL" id="BARV01005631">
    <property type="protein sequence ID" value="GAI16690.1"/>
    <property type="molecule type" value="Genomic_DNA"/>
</dbReference>
<feature type="domain" description="RapZ C-terminal" evidence="1">
    <location>
        <begin position="2"/>
        <end position="58"/>
    </location>
</feature>
<proteinExistence type="predicted"/>
<comment type="caution">
    <text evidence="2">The sequence shown here is derived from an EMBL/GenBank/DDBJ whole genome shotgun (WGS) entry which is preliminary data.</text>
</comment>
<feature type="non-terminal residue" evidence="2">
    <location>
        <position position="58"/>
    </location>
</feature>
<evidence type="ECO:0000259" key="1">
    <source>
        <dbReference type="Pfam" id="PF22740"/>
    </source>
</evidence>
<dbReference type="PANTHER" id="PTHR30448">
    <property type="entry name" value="RNASE ADAPTER PROTEIN RAPZ"/>
    <property type="match status" value="1"/>
</dbReference>